<proteinExistence type="predicted"/>
<evidence type="ECO:0000256" key="1">
    <source>
        <dbReference type="SAM" id="Coils"/>
    </source>
</evidence>
<dbReference type="EMBL" id="CAJNIZ010044634">
    <property type="protein sequence ID" value="CAE7696093.1"/>
    <property type="molecule type" value="Genomic_DNA"/>
</dbReference>
<comment type="caution">
    <text evidence="2">The sequence shown here is derived from an EMBL/GenBank/DDBJ whole genome shotgun (WGS) entry which is preliminary data.</text>
</comment>
<dbReference type="Proteomes" id="UP000649617">
    <property type="component" value="Unassembled WGS sequence"/>
</dbReference>
<protein>
    <submittedName>
        <fullName evidence="2">Uncharacterized protein</fullName>
    </submittedName>
</protein>
<dbReference type="AlphaFoldDB" id="A0A812X0C2"/>
<dbReference type="OrthoDB" id="10478792at2759"/>
<name>A0A812X0C2_SYMPI</name>
<keyword evidence="3" id="KW-1185">Reference proteome</keyword>
<evidence type="ECO:0000313" key="3">
    <source>
        <dbReference type="Proteomes" id="UP000649617"/>
    </source>
</evidence>
<organism evidence="2 3">
    <name type="scientific">Symbiodinium pilosum</name>
    <name type="common">Dinoflagellate</name>
    <dbReference type="NCBI Taxonomy" id="2952"/>
    <lineage>
        <taxon>Eukaryota</taxon>
        <taxon>Sar</taxon>
        <taxon>Alveolata</taxon>
        <taxon>Dinophyceae</taxon>
        <taxon>Suessiales</taxon>
        <taxon>Symbiodiniaceae</taxon>
        <taxon>Symbiodinium</taxon>
    </lineage>
</organism>
<feature type="coiled-coil region" evidence="1">
    <location>
        <begin position="5"/>
        <end position="32"/>
    </location>
</feature>
<sequence>MWNDVERILEKIDGAERKAILLEAEKRANEELAFFRDKGDRRGEEHPNWEKVARVLWQDALEVV</sequence>
<reference evidence="2" key="1">
    <citation type="submission" date="2021-02" db="EMBL/GenBank/DDBJ databases">
        <authorList>
            <person name="Dougan E. K."/>
            <person name="Rhodes N."/>
            <person name="Thang M."/>
            <person name="Chan C."/>
        </authorList>
    </citation>
    <scope>NUCLEOTIDE SEQUENCE</scope>
</reference>
<evidence type="ECO:0000313" key="2">
    <source>
        <dbReference type="EMBL" id="CAE7696093.1"/>
    </source>
</evidence>
<keyword evidence="1" id="KW-0175">Coiled coil</keyword>
<accession>A0A812X0C2</accession>
<gene>
    <name evidence="2" type="ORF">SPIL2461_LOCUS19529</name>
</gene>